<gene>
    <name evidence="5" type="ORF">KIW84_023403</name>
</gene>
<feature type="non-terminal residue" evidence="5">
    <location>
        <position position="157"/>
    </location>
</feature>
<keyword evidence="4" id="KW-1133">Transmembrane helix</keyword>
<keyword evidence="6" id="KW-1185">Reference proteome</keyword>
<evidence type="ECO:0000256" key="1">
    <source>
        <dbReference type="ARBA" id="ARBA00004123"/>
    </source>
</evidence>
<dbReference type="GO" id="GO:0006355">
    <property type="term" value="P:regulation of DNA-templated transcription"/>
    <property type="evidence" value="ECO:0007669"/>
    <property type="project" value="InterPro"/>
</dbReference>
<dbReference type="EMBL" id="JAMSHJ010000002">
    <property type="protein sequence ID" value="KAI5437269.1"/>
    <property type="molecule type" value="Genomic_DNA"/>
</dbReference>
<dbReference type="SUPFAM" id="SSF47762">
    <property type="entry name" value="PAH2 domain"/>
    <property type="match status" value="1"/>
</dbReference>
<evidence type="ECO:0000256" key="3">
    <source>
        <dbReference type="PROSITE-ProRule" id="PRU00810"/>
    </source>
</evidence>
<dbReference type="PROSITE" id="PS51477">
    <property type="entry name" value="PAH"/>
    <property type="match status" value="1"/>
</dbReference>
<dbReference type="GO" id="GO:0005634">
    <property type="term" value="C:nucleus"/>
    <property type="evidence" value="ECO:0007669"/>
    <property type="project" value="UniProtKB-SubCell"/>
</dbReference>
<dbReference type="AlphaFoldDB" id="A0A9D4YEW2"/>
<dbReference type="Gene3D" id="1.20.1160.11">
    <property type="entry name" value="Paired amphipathic helix"/>
    <property type="match status" value="1"/>
</dbReference>
<organism evidence="5 6">
    <name type="scientific">Pisum sativum</name>
    <name type="common">Garden pea</name>
    <name type="synonym">Lathyrus oleraceus</name>
    <dbReference type="NCBI Taxonomy" id="3888"/>
    <lineage>
        <taxon>Eukaryota</taxon>
        <taxon>Viridiplantae</taxon>
        <taxon>Streptophyta</taxon>
        <taxon>Embryophyta</taxon>
        <taxon>Tracheophyta</taxon>
        <taxon>Spermatophyta</taxon>
        <taxon>Magnoliopsida</taxon>
        <taxon>eudicotyledons</taxon>
        <taxon>Gunneridae</taxon>
        <taxon>Pentapetalae</taxon>
        <taxon>rosids</taxon>
        <taxon>fabids</taxon>
        <taxon>Fabales</taxon>
        <taxon>Fabaceae</taxon>
        <taxon>Papilionoideae</taxon>
        <taxon>50 kb inversion clade</taxon>
        <taxon>NPAAA clade</taxon>
        <taxon>Hologalegina</taxon>
        <taxon>IRL clade</taxon>
        <taxon>Fabeae</taxon>
        <taxon>Lathyrus</taxon>
    </lineage>
</organism>
<keyword evidence="4" id="KW-0472">Membrane</keyword>
<dbReference type="Pfam" id="PF02671">
    <property type="entry name" value="PAH"/>
    <property type="match status" value="1"/>
</dbReference>
<reference evidence="5 6" key="1">
    <citation type="journal article" date="2022" name="Nat. Genet.">
        <title>Improved pea reference genome and pan-genome highlight genomic features and evolutionary characteristics.</title>
        <authorList>
            <person name="Yang T."/>
            <person name="Liu R."/>
            <person name="Luo Y."/>
            <person name="Hu S."/>
            <person name="Wang D."/>
            <person name="Wang C."/>
            <person name="Pandey M.K."/>
            <person name="Ge S."/>
            <person name="Xu Q."/>
            <person name="Li N."/>
            <person name="Li G."/>
            <person name="Huang Y."/>
            <person name="Saxena R.K."/>
            <person name="Ji Y."/>
            <person name="Li M."/>
            <person name="Yan X."/>
            <person name="He Y."/>
            <person name="Liu Y."/>
            <person name="Wang X."/>
            <person name="Xiang C."/>
            <person name="Varshney R.K."/>
            <person name="Ding H."/>
            <person name="Gao S."/>
            <person name="Zong X."/>
        </authorList>
    </citation>
    <scope>NUCLEOTIDE SEQUENCE [LARGE SCALE GENOMIC DNA]</scope>
    <source>
        <strain evidence="5 6">cv. Zhongwan 6</strain>
    </source>
</reference>
<keyword evidence="2 3" id="KW-0539">Nucleus</keyword>
<comment type="subcellular location">
    <subcellularLocation>
        <location evidence="1 3">Nucleus</location>
    </subcellularLocation>
</comment>
<evidence type="ECO:0000313" key="5">
    <source>
        <dbReference type="EMBL" id="KAI5437269.1"/>
    </source>
</evidence>
<feature type="transmembrane region" description="Helical" evidence="4">
    <location>
        <begin position="6"/>
        <end position="27"/>
    </location>
</feature>
<feature type="transmembrane region" description="Helical" evidence="4">
    <location>
        <begin position="34"/>
        <end position="52"/>
    </location>
</feature>
<comment type="caution">
    <text evidence="5">The sequence shown here is derived from an EMBL/GenBank/DDBJ whole genome shotgun (WGS) entry which is preliminary data.</text>
</comment>
<keyword evidence="4" id="KW-0812">Transmembrane</keyword>
<accession>A0A9D4YEW2</accession>
<name>A0A9D4YEW2_PEA</name>
<dbReference type="Proteomes" id="UP001058974">
    <property type="component" value="Chromosome 2"/>
</dbReference>
<sequence length="157" mass="18841">QDLPPIYICIASLFFLCQYLLSFLLFVDFLRHFFWLKIHFIFFALLGTYYDFHCQFSIIFQDLNVLNLVFGMNNSRSDLGRSQMINRRTMDQCTKNAIEFVKEIKGGLIQNKFDEFVKAFKDYRAQRIEDSDLRDKMKEIFEGERDMILRLNTFLPI</sequence>
<evidence type="ECO:0000256" key="4">
    <source>
        <dbReference type="SAM" id="Phobius"/>
    </source>
</evidence>
<evidence type="ECO:0000256" key="2">
    <source>
        <dbReference type="ARBA" id="ARBA00023242"/>
    </source>
</evidence>
<protein>
    <submittedName>
        <fullName evidence="5">Uncharacterized protein</fullName>
    </submittedName>
</protein>
<dbReference type="InterPro" id="IPR003822">
    <property type="entry name" value="PAH"/>
</dbReference>
<feature type="non-terminal residue" evidence="5">
    <location>
        <position position="1"/>
    </location>
</feature>
<dbReference type="Gramene" id="Psat02G0340300-T2">
    <property type="protein sequence ID" value="KAI5437269.1"/>
    <property type="gene ID" value="KIW84_023403"/>
</dbReference>
<dbReference type="InterPro" id="IPR036600">
    <property type="entry name" value="PAH_sf"/>
</dbReference>
<proteinExistence type="predicted"/>
<evidence type="ECO:0000313" key="6">
    <source>
        <dbReference type="Proteomes" id="UP001058974"/>
    </source>
</evidence>